<sequence length="196" mass="22577">MKKLLFKDALIWLTSFFNGDNPSWPSGSILAKKGIFTQSGGRAYCEDMVYNDKIVRVIGKDYVIAYTLKKDLNIKTEECNRNGDLDIVKEYHYAKGRLAALTIKKTELSFYSKIKFVHNFDGTVSYKDLRLNSSTNTKDDRGYVGKFIFKDGNLIQKLYSYYEHEGSIVYDYDVKNNPFKNVAGFDFLLDIDMPQS</sequence>
<accession>A0ABY4LYP9</accession>
<evidence type="ECO:0000313" key="1">
    <source>
        <dbReference type="EMBL" id="UPZ17912.1"/>
    </source>
</evidence>
<dbReference type="RefSeq" id="WP_248729850.1">
    <property type="nucleotide sequence ID" value="NZ_CP096829.1"/>
</dbReference>
<dbReference type="Proteomes" id="UP000829998">
    <property type="component" value="Chromosome"/>
</dbReference>
<proteinExistence type="predicted"/>
<keyword evidence="2" id="KW-1185">Reference proteome</keyword>
<gene>
    <name evidence="1" type="ORF">M0M44_11300</name>
</gene>
<protein>
    <recommendedName>
        <fullName evidence="3">DKNYY family protein</fullName>
    </recommendedName>
</protein>
<evidence type="ECO:0000313" key="2">
    <source>
        <dbReference type="Proteomes" id="UP000829998"/>
    </source>
</evidence>
<dbReference type="EMBL" id="CP096829">
    <property type="protein sequence ID" value="UPZ17912.1"/>
    <property type="molecule type" value="Genomic_DNA"/>
</dbReference>
<name>A0ABY4LYP9_9FLAO</name>
<organism evidence="1 2">
    <name type="scientific">Flavobacterium humidisoli</name>
    <dbReference type="NCBI Taxonomy" id="2937442"/>
    <lineage>
        <taxon>Bacteria</taxon>
        <taxon>Pseudomonadati</taxon>
        <taxon>Bacteroidota</taxon>
        <taxon>Flavobacteriia</taxon>
        <taxon>Flavobacteriales</taxon>
        <taxon>Flavobacteriaceae</taxon>
        <taxon>Flavobacterium</taxon>
    </lineage>
</organism>
<reference evidence="1 2" key="1">
    <citation type="submission" date="2022-04" db="EMBL/GenBank/DDBJ databases">
        <authorList>
            <person name="Ra J.-S."/>
            <person name="Kim S.-B."/>
        </authorList>
    </citation>
    <scope>NUCLEOTIDE SEQUENCE [LARGE SCALE GENOMIC DNA]</scope>
    <source>
        <strain evidence="1 2">MMS21-Er5</strain>
    </source>
</reference>
<evidence type="ECO:0008006" key="3">
    <source>
        <dbReference type="Google" id="ProtNLM"/>
    </source>
</evidence>